<gene>
    <name evidence="2" type="ORF">O181_033416</name>
</gene>
<dbReference type="Proteomes" id="UP000765509">
    <property type="component" value="Unassembled WGS sequence"/>
</dbReference>
<dbReference type="EMBL" id="AVOT02012187">
    <property type="protein sequence ID" value="MBW0493701.1"/>
    <property type="molecule type" value="Genomic_DNA"/>
</dbReference>
<feature type="region of interest" description="Disordered" evidence="1">
    <location>
        <begin position="199"/>
        <end position="221"/>
    </location>
</feature>
<protein>
    <submittedName>
        <fullName evidence="2">Uncharacterized protein</fullName>
    </submittedName>
</protein>
<name>A0A9Q3D4D9_9BASI</name>
<proteinExistence type="predicted"/>
<evidence type="ECO:0000313" key="3">
    <source>
        <dbReference type="Proteomes" id="UP000765509"/>
    </source>
</evidence>
<reference evidence="2" key="1">
    <citation type="submission" date="2021-03" db="EMBL/GenBank/DDBJ databases">
        <title>Draft genome sequence of rust myrtle Austropuccinia psidii MF-1, a brazilian biotype.</title>
        <authorList>
            <person name="Quecine M.C."/>
            <person name="Pachon D.M.R."/>
            <person name="Bonatelli M.L."/>
            <person name="Correr F.H."/>
            <person name="Franceschini L.M."/>
            <person name="Leite T.F."/>
            <person name="Margarido G.R.A."/>
            <person name="Almeida C.A."/>
            <person name="Ferrarezi J.A."/>
            <person name="Labate C.A."/>
        </authorList>
    </citation>
    <scope>NUCLEOTIDE SEQUENCE</scope>
    <source>
        <strain evidence="2">MF-1</strain>
    </source>
</reference>
<organism evidence="2 3">
    <name type="scientific">Austropuccinia psidii MF-1</name>
    <dbReference type="NCBI Taxonomy" id="1389203"/>
    <lineage>
        <taxon>Eukaryota</taxon>
        <taxon>Fungi</taxon>
        <taxon>Dikarya</taxon>
        <taxon>Basidiomycota</taxon>
        <taxon>Pucciniomycotina</taxon>
        <taxon>Pucciniomycetes</taxon>
        <taxon>Pucciniales</taxon>
        <taxon>Sphaerophragmiaceae</taxon>
        <taxon>Austropuccinia</taxon>
    </lineage>
</organism>
<keyword evidence="3" id="KW-1185">Reference proteome</keyword>
<accession>A0A9Q3D4D9</accession>
<dbReference type="AlphaFoldDB" id="A0A9Q3D4D9"/>
<evidence type="ECO:0000256" key="1">
    <source>
        <dbReference type="SAM" id="MobiDB-lite"/>
    </source>
</evidence>
<sequence>MFGCKLEWTEDIRLHKKEDWHINDLFAYQDGNSINETEEGIGIGYIAAYGSFRYLGHSTWLLLKFEPVKFSAWDLSGWIRSQLARIPSPDIPDRHRPRPRQRQAARSGSILGCRLNLEHGAAMDKLLALMACSGLGNAPEQQSIEALAIFNPQLNRTACPKGHLQPEEAPWRMRGGRIQPWIFVNHPWVVAKDRIQSETPGLPSGRQLESSRWTHPIFSHP</sequence>
<evidence type="ECO:0000313" key="2">
    <source>
        <dbReference type="EMBL" id="MBW0493701.1"/>
    </source>
</evidence>
<comment type="caution">
    <text evidence="2">The sequence shown here is derived from an EMBL/GenBank/DDBJ whole genome shotgun (WGS) entry which is preliminary data.</text>
</comment>